<evidence type="ECO:0000313" key="1">
    <source>
        <dbReference type="EMBL" id="MBC5677227.1"/>
    </source>
</evidence>
<keyword evidence="2" id="KW-1185">Reference proteome</keyword>
<reference evidence="1 2" key="1">
    <citation type="submission" date="2020-08" db="EMBL/GenBank/DDBJ databases">
        <title>Genome public.</title>
        <authorList>
            <person name="Liu C."/>
            <person name="Sun Q."/>
        </authorList>
    </citation>
    <scope>NUCLEOTIDE SEQUENCE [LARGE SCALE GENOMIC DNA]</scope>
    <source>
        <strain evidence="1 2">NSJ-7</strain>
    </source>
</reference>
<protein>
    <submittedName>
        <fullName evidence="1">Uncharacterized protein</fullName>
    </submittedName>
</protein>
<dbReference type="EMBL" id="JACOOS010000005">
    <property type="protein sequence ID" value="MBC5677227.1"/>
    <property type="molecule type" value="Genomic_DNA"/>
</dbReference>
<organism evidence="1 2">
    <name type="scientific">Anaerostipes hominis</name>
    <name type="common">ex Liu et al. 2021</name>
    <dbReference type="NCBI Taxonomy" id="2763018"/>
    <lineage>
        <taxon>Bacteria</taxon>
        <taxon>Bacillati</taxon>
        <taxon>Bacillota</taxon>
        <taxon>Clostridia</taxon>
        <taxon>Lachnospirales</taxon>
        <taxon>Lachnospiraceae</taxon>
        <taxon>Anaerostipes</taxon>
    </lineage>
</organism>
<evidence type="ECO:0000313" key="2">
    <source>
        <dbReference type="Proteomes" id="UP000635828"/>
    </source>
</evidence>
<proteinExistence type="predicted"/>
<dbReference type="RefSeq" id="WP_024727398.1">
    <property type="nucleotide sequence ID" value="NZ_JACOOS010000005.1"/>
</dbReference>
<comment type="caution">
    <text evidence="1">The sequence shown here is derived from an EMBL/GenBank/DDBJ whole genome shotgun (WGS) entry which is preliminary data.</text>
</comment>
<dbReference type="Proteomes" id="UP000635828">
    <property type="component" value="Unassembled WGS sequence"/>
</dbReference>
<sequence length="212" mass="23383">MNVYSKLLGKEISIESFESEGQQVLLKNSLLDFYLNQLPEEYQGVTQKKTFEPLKTDVTHCICKCCIEDSNGRCVEECGESTVATLKSDIEKDSPFVTAYNRASDKAIRRYLGLPQNVYSSSELPSTAEKDSVAVPEDGPSQDALQGEYDYGDISINIGGFSKAPRSVKDVLSSNLDWAKWAIGQNPSTFGKDDAAAQLEAIKTFMRMHGIS</sequence>
<accession>A0ABR7FPU8</accession>
<gene>
    <name evidence="1" type="ORF">H8S22_06275</name>
</gene>
<name>A0ABR7FPU8_9FIRM</name>